<protein>
    <submittedName>
        <fullName evidence="2">Uncharacterized protein</fullName>
    </submittedName>
</protein>
<dbReference type="OrthoDB" id="162277at2759"/>
<dbReference type="EMBL" id="JAGDFL010000039">
    <property type="protein sequence ID" value="KAG7400016.1"/>
    <property type="molecule type" value="Genomic_DNA"/>
</dbReference>
<dbReference type="AlphaFoldDB" id="A0A8T1X2R0"/>
<sequence>MDVARAHRSRGRKRDVTLPFEETYPWEDERGTAAERTKAVNLEAKRVYAEQEKLLPTVAQDKPLDPIATEHLQDVGRRVLILRDATKQSRKTKEGSKSPTQQSPKRVIPSRFPEITADLKEEDNGEADRVEEDEDPAVMEGRIATMLMDLEWDTRAWNTTKVHTAVDTLYEEIENSNDESRRKLATTMLVRLLETHEDAVDYVERTLPSLTNKAFRTLSKLTDNTKIFRVVLLVSVLAEWFTSALSNQSAATKSIACLQRETELCARILQHHWRGVLFERTANQRDYDPIVRTRLRSMHMIKFVELRHQFKVFREAIGPGGIPSSIKEAYVTILLHLVKPPREPGSVSDKMRNTVLADQRRILGSGVLLYLASMITQHQRREQDKPIR</sequence>
<feature type="compositionally biased region" description="Acidic residues" evidence="1">
    <location>
        <begin position="120"/>
        <end position="136"/>
    </location>
</feature>
<evidence type="ECO:0000313" key="2">
    <source>
        <dbReference type="EMBL" id="KAG7400016.1"/>
    </source>
</evidence>
<feature type="region of interest" description="Disordered" evidence="1">
    <location>
        <begin position="84"/>
        <end position="136"/>
    </location>
</feature>
<proteinExistence type="predicted"/>
<dbReference type="Proteomes" id="UP000693981">
    <property type="component" value="Unassembled WGS sequence"/>
</dbReference>
<organism evidence="2 3">
    <name type="scientific">Phytophthora boehmeriae</name>
    <dbReference type="NCBI Taxonomy" id="109152"/>
    <lineage>
        <taxon>Eukaryota</taxon>
        <taxon>Sar</taxon>
        <taxon>Stramenopiles</taxon>
        <taxon>Oomycota</taxon>
        <taxon>Peronosporomycetes</taxon>
        <taxon>Peronosporales</taxon>
        <taxon>Peronosporaceae</taxon>
        <taxon>Phytophthora</taxon>
    </lineage>
</organism>
<gene>
    <name evidence="2" type="ORF">PHYBOEH_007084</name>
</gene>
<name>A0A8T1X2R0_9STRA</name>
<evidence type="ECO:0000256" key="1">
    <source>
        <dbReference type="SAM" id="MobiDB-lite"/>
    </source>
</evidence>
<reference evidence="2" key="1">
    <citation type="submission" date="2021-02" db="EMBL/GenBank/DDBJ databases">
        <authorList>
            <person name="Palmer J.M."/>
        </authorList>
    </citation>
    <scope>NUCLEOTIDE SEQUENCE</scope>
    <source>
        <strain evidence="2">SCRP23</strain>
    </source>
</reference>
<comment type="caution">
    <text evidence="2">The sequence shown here is derived from an EMBL/GenBank/DDBJ whole genome shotgun (WGS) entry which is preliminary data.</text>
</comment>
<keyword evidence="3" id="KW-1185">Reference proteome</keyword>
<evidence type="ECO:0000313" key="3">
    <source>
        <dbReference type="Proteomes" id="UP000693981"/>
    </source>
</evidence>
<accession>A0A8T1X2R0</accession>
<feature type="compositionally biased region" description="Basic and acidic residues" evidence="1">
    <location>
        <begin position="84"/>
        <end position="96"/>
    </location>
</feature>